<proteinExistence type="inferred from homology"/>
<accession>A0A1I3DCC4</accession>
<evidence type="ECO:0000256" key="3">
    <source>
        <dbReference type="ARBA" id="ARBA00010742"/>
    </source>
</evidence>
<feature type="chain" id="PRO_5039340171" evidence="9">
    <location>
        <begin position="19"/>
        <end position="322"/>
    </location>
</feature>
<keyword evidence="6" id="KW-0997">Cell inner membrane</keyword>
<dbReference type="EMBL" id="FOQA01000003">
    <property type="protein sequence ID" value="SFH84420.1"/>
    <property type="molecule type" value="Genomic_DNA"/>
</dbReference>
<organism evidence="11 12">
    <name type="scientific">Tindallia magadiensis</name>
    <dbReference type="NCBI Taxonomy" id="69895"/>
    <lineage>
        <taxon>Bacteria</taxon>
        <taxon>Bacillati</taxon>
        <taxon>Bacillota</taxon>
        <taxon>Clostridia</taxon>
        <taxon>Peptostreptococcales</taxon>
        <taxon>Tindalliaceae</taxon>
        <taxon>Tindallia</taxon>
    </lineage>
</organism>
<evidence type="ECO:0000256" key="9">
    <source>
        <dbReference type="SAM" id="SignalP"/>
    </source>
</evidence>
<dbReference type="RefSeq" id="WP_093371286.1">
    <property type="nucleotide sequence ID" value="NZ_FOQA01000003.1"/>
</dbReference>
<evidence type="ECO:0000256" key="5">
    <source>
        <dbReference type="ARBA" id="ARBA00022475"/>
    </source>
</evidence>
<dbReference type="STRING" id="69895.SAMN05192551_103241"/>
<keyword evidence="8" id="KW-0472">Membrane</keyword>
<keyword evidence="4" id="KW-0813">Transport</keyword>
<comment type="similarity">
    <text evidence="3">Belongs to the bacterial solute-binding protein SsuA/TauA family.</text>
</comment>
<sequence>MKKRAAVMILLVVSLLLAACSDAASEAETSEINIGYFPNLSHGPAMIGVENGYFEDSFNEINVNLQHFPNGSVFMDALSTGQIDVGYVGPGPVINRYLQGGNVVMIGNASRGENVLVVRNDLDYTNAKDLDGKIVATPSTGCTHDLLLRKMLQEEGMAVEENGGTVKRLAQAPASMMGLFEQKQIDAALVSEPWASLMEAQGIARVVVDADEVPWDGDLAASVLVARKDFLEENPDIVADFLEANEKSISYIAENQAKAVEKMVDHIEEITDQRLEKTVINSALDRVVYDSTVNPSILQEFSDLLLELGFAEDDSSLEGLFQ</sequence>
<evidence type="ECO:0000259" key="10">
    <source>
        <dbReference type="SMART" id="SM00062"/>
    </source>
</evidence>
<protein>
    <submittedName>
        <fullName evidence="11">NitT/TauT family transport system substrate-binding protein</fullName>
    </submittedName>
</protein>
<dbReference type="Gene3D" id="3.40.190.10">
    <property type="entry name" value="Periplasmic binding protein-like II"/>
    <property type="match status" value="2"/>
</dbReference>
<reference evidence="12" key="1">
    <citation type="submission" date="2016-10" db="EMBL/GenBank/DDBJ databases">
        <authorList>
            <person name="Varghese N."/>
            <person name="Submissions S."/>
        </authorList>
    </citation>
    <scope>NUCLEOTIDE SEQUENCE [LARGE SCALE GENOMIC DNA]</scope>
    <source>
        <strain evidence="12">Z-7934</strain>
    </source>
</reference>
<evidence type="ECO:0000256" key="8">
    <source>
        <dbReference type="ARBA" id="ARBA00023136"/>
    </source>
</evidence>
<dbReference type="SMART" id="SM00062">
    <property type="entry name" value="PBPb"/>
    <property type="match status" value="1"/>
</dbReference>
<dbReference type="SUPFAM" id="SSF53850">
    <property type="entry name" value="Periplasmic binding protein-like II"/>
    <property type="match status" value="1"/>
</dbReference>
<dbReference type="Pfam" id="PF13379">
    <property type="entry name" value="NMT1_2"/>
    <property type="match status" value="1"/>
</dbReference>
<dbReference type="PANTHER" id="PTHR30024">
    <property type="entry name" value="ALIPHATIC SULFONATES-BINDING PROTEIN-RELATED"/>
    <property type="match status" value="1"/>
</dbReference>
<dbReference type="OrthoDB" id="9814375at2"/>
<keyword evidence="5" id="KW-1003">Cell membrane</keyword>
<evidence type="ECO:0000256" key="6">
    <source>
        <dbReference type="ARBA" id="ARBA00022519"/>
    </source>
</evidence>
<feature type="domain" description="Solute-binding protein family 3/N-terminal" evidence="10">
    <location>
        <begin position="31"/>
        <end position="267"/>
    </location>
</feature>
<dbReference type="InterPro" id="IPR010067">
    <property type="entry name" value="ABC_SsuA_sub-bd"/>
</dbReference>
<evidence type="ECO:0000256" key="4">
    <source>
        <dbReference type="ARBA" id="ARBA00022448"/>
    </source>
</evidence>
<dbReference type="GO" id="GO:0005886">
    <property type="term" value="C:plasma membrane"/>
    <property type="evidence" value="ECO:0007669"/>
    <property type="project" value="UniProtKB-SubCell"/>
</dbReference>
<dbReference type="PANTHER" id="PTHR30024:SF47">
    <property type="entry name" value="TAURINE-BINDING PERIPLASMIC PROTEIN"/>
    <property type="match status" value="1"/>
</dbReference>
<dbReference type="AlphaFoldDB" id="A0A1I3DCC4"/>
<dbReference type="NCBIfam" id="TIGR01728">
    <property type="entry name" value="SsuA_fam"/>
    <property type="match status" value="1"/>
</dbReference>
<dbReference type="InterPro" id="IPR044527">
    <property type="entry name" value="NrtA/CpmA_ABC-bd_dom"/>
</dbReference>
<feature type="signal peptide" evidence="9">
    <location>
        <begin position="1"/>
        <end position="18"/>
    </location>
</feature>
<evidence type="ECO:0000256" key="2">
    <source>
        <dbReference type="ARBA" id="ARBA00004533"/>
    </source>
</evidence>
<dbReference type="PROSITE" id="PS51257">
    <property type="entry name" value="PROKAR_LIPOPROTEIN"/>
    <property type="match status" value="1"/>
</dbReference>
<evidence type="ECO:0000313" key="11">
    <source>
        <dbReference type="EMBL" id="SFH84420.1"/>
    </source>
</evidence>
<evidence type="ECO:0000256" key="7">
    <source>
        <dbReference type="ARBA" id="ARBA00022729"/>
    </source>
</evidence>
<dbReference type="Proteomes" id="UP000199287">
    <property type="component" value="Unassembled WGS sequence"/>
</dbReference>
<gene>
    <name evidence="11" type="ORF">SAMN05192551_103241</name>
</gene>
<dbReference type="CDD" id="cd13553">
    <property type="entry name" value="PBP2_NrtA_CpmA_like"/>
    <property type="match status" value="1"/>
</dbReference>
<dbReference type="GO" id="GO:0042626">
    <property type="term" value="F:ATPase-coupled transmembrane transporter activity"/>
    <property type="evidence" value="ECO:0007669"/>
    <property type="project" value="InterPro"/>
</dbReference>
<evidence type="ECO:0000256" key="1">
    <source>
        <dbReference type="ARBA" id="ARBA00004418"/>
    </source>
</evidence>
<keyword evidence="7 9" id="KW-0732">Signal</keyword>
<evidence type="ECO:0000313" key="12">
    <source>
        <dbReference type="Proteomes" id="UP000199287"/>
    </source>
</evidence>
<comment type="subcellular location">
    <subcellularLocation>
        <location evidence="2">Cell inner membrane</location>
    </subcellularLocation>
    <subcellularLocation>
        <location evidence="1">Periplasm</location>
    </subcellularLocation>
</comment>
<dbReference type="InterPro" id="IPR001638">
    <property type="entry name" value="Solute-binding_3/MltF_N"/>
</dbReference>
<dbReference type="GO" id="GO:0042597">
    <property type="term" value="C:periplasmic space"/>
    <property type="evidence" value="ECO:0007669"/>
    <property type="project" value="UniProtKB-SubCell"/>
</dbReference>
<keyword evidence="12" id="KW-1185">Reference proteome</keyword>
<name>A0A1I3DCC4_9FIRM</name>